<comment type="similarity">
    <text evidence="2">Belongs to the DoxX family.</text>
</comment>
<name>A0A6H2DP77_9SPHN</name>
<evidence type="ECO:0000256" key="6">
    <source>
        <dbReference type="ARBA" id="ARBA00023136"/>
    </source>
</evidence>
<evidence type="ECO:0000256" key="2">
    <source>
        <dbReference type="ARBA" id="ARBA00006679"/>
    </source>
</evidence>
<comment type="subcellular location">
    <subcellularLocation>
        <location evidence="1">Cell membrane</location>
        <topology evidence="1">Multi-pass membrane protein</topology>
    </subcellularLocation>
</comment>
<keyword evidence="4 7" id="KW-0812">Transmembrane</keyword>
<evidence type="ECO:0000313" key="9">
    <source>
        <dbReference type="Proteomes" id="UP000501600"/>
    </source>
</evidence>
<dbReference type="RefSeq" id="WP_168819672.1">
    <property type="nucleotide sequence ID" value="NZ_CP051217.1"/>
</dbReference>
<gene>
    <name evidence="8" type="ORF">HF685_09945</name>
</gene>
<feature type="transmembrane region" description="Helical" evidence="7">
    <location>
        <begin position="12"/>
        <end position="34"/>
    </location>
</feature>
<dbReference type="KEGG" id="phao:HF685_09945"/>
<dbReference type="InterPro" id="IPR032808">
    <property type="entry name" value="DoxX"/>
</dbReference>
<evidence type="ECO:0000256" key="5">
    <source>
        <dbReference type="ARBA" id="ARBA00022989"/>
    </source>
</evidence>
<dbReference type="EMBL" id="CP051217">
    <property type="protein sequence ID" value="QJB69561.1"/>
    <property type="molecule type" value="Genomic_DNA"/>
</dbReference>
<evidence type="ECO:0000256" key="1">
    <source>
        <dbReference type="ARBA" id="ARBA00004651"/>
    </source>
</evidence>
<keyword evidence="3" id="KW-1003">Cell membrane</keyword>
<dbReference type="PANTHER" id="PTHR33452:SF1">
    <property type="entry name" value="INNER MEMBRANE PROTEIN YPHA-RELATED"/>
    <property type="match status" value="1"/>
</dbReference>
<evidence type="ECO:0000256" key="4">
    <source>
        <dbReference type="ARBA" id="ARBA00022692"/>
    </source>
</evidence>
<keyword evidence="6 7" id="KW-0472">Membrane</keyword>
<evidence type="ECO:0000313" key="8">
    <source>
        <dbReference type="EMBL" id="QJB69561.1"/>
    </source>
</evidence>
<organism evidence="8 9">
    <name type="scientific">Parasphingorhabdus halotolerans</name>
    <dbReference type="NCBI Taxonomy" id="2725558"/>
    <lineage>
        <taxon>Bacteria</taxon>
        <taxon>Pseudomonadati</taxon>
        <taxon>Pseudomonadota</taxon>
        <taxon>Alphaproteobacteria</taxon>
        <taxon>Sphingomonadales</taxon>
        <taxon>Sphingomonadaceae</taxon>
        <taxon>Parasphingorhabdus</taxon>
    </lineage>
</organism>
<evidence type="ECO:0000256" key="7">
    <source>
        <dbReference type="SAM" id="Phobius"/>
    </source>
</evidence>
<keyword evidence="9" id="KW-1185">Reference proteome</keyword>
<feature type="transmembrane region" description="Helical" evidence="7">
    <location>
        <begin position="117"/>
        <end position="135"/>
    </location>
</feature>
<dbReference type="GO" id="GO:0005886">
    <property type="term" value="C:plasma membrane"/>
    <property type="evidence" value="ECO:0007669"/>
    <property type="project" value="UniProtKB-SubCell"/>
</dbReference>
<evidence type="ECO:0000256" key="3">
    <source>
        <dbReference type="ARBA" id="ARBA00022475"/>
    </source>
</evidence>
<dbReference type="PANTHER" id="PTHR33452">
    <property type="entry name" value="OXIDOREDUCTASE CATD-RELATED"/>
    <property type="match status" value="1"/>
</dbReference>
<dbReference type="Pfam" id="PF07681">
    <property type="entry name" value="DoxX"/>
    <property type="match status" value="1"/>
</dbReference>
<dbReference type="Proteomes" id="UP000501600">
    <property type="component" value="Chromosome"/>
</dbReference>
<keyword evidence="5 7" id="KW-1133">Transmembrane helix</keyword>
<proteinExistence type="inferred from homology"/>
<feature type="transmembrane region" description="Helical" evidence="7">
    <location>
        <begin position="86"/>
        <end position="111"/>
    </location>
</feature>
<reference evidence="8 9" key="1">
    <citation type="submission" date="2020-04" db="EMBL/GenBank/DDBJ databases">
        <title>Genome sequence for Sphingorhabdus sp. strain M1.</title>
        <authorList>
            <person name="Park S.-J."/>
        </authorList>
    </citation>
    <scope>NUCLEOTIDE SEQUENCE [LARGE SCALE GENOMIC DNA]</scope>
    <source>
        <strain evidence="8 9">JK6</strain>
    </source>
</reference>
<sequence>MTNLINNIFEKISGPAFESVALLLARLGLGGVFYRSATSRMEEGSWTQLTENAVYQFSEAPFNNVPIINGEFGAYFTSFTELAIGLLLMIGLATRLSAVAVLGMAAVIQFFVFPSFAHLWATVAVWVALALILMMRGGGMFSVDKLIGHKLG</sequence>
<accession>A0A6H2DP77</accession>
<dbReference type="InterPro" id="IPR051907">
    <property type="entry name" value="DoxX-like_oxidoreductase"/>
</dbReference>
<dbReference type="AlphaFoldDB" id="A0A6H2DP77"/>
<protein>
    <submittedName>
        <fullName evidence="8">DoxX family protein</fullName>
    </submittedName>
</protein>